<dbReference type="GO" id="GO:0005524">
    <property type="term" value="F:ATP binding"/>
    <property type="evidence" value="ECO:0007669"/>
    <property type="project" value="UniProtKB-UniRule"/>
</dbReference>
<dbReference type="EC" id="2.7.4.25" evidence="8"/>
<dbReference type="CDD" id="cd02020">
    <property type="entry name" value="CMPK"/>
    <property type="match status" value="1"/>
</dbReference>
<evidence type="ECO:0000256" key="5">
    <source>
        <dbReference type="ARBA" id="ARBA00022840"/>
    </source>
</evidence>
<reference evidence="10 11" key="1">
    <citation type="submission" date="2017-10" db="EMBL/GenBank/DDBJ databases">
        <title>Genome announcement of Methylocella silvestris TVC from permafrost.</title>
        <authorList>
            <person name="Wang J."/>
            <person name="Geng K."/>
            <person name="Ul-Haque F."/>
            <person name="Crombie A.T."/>
            <person name="Street L.E."/>
            <person name="Wookey P.A."/>
            <person name="Murrell J.C."/>
            <person name="Pratscher J."/>
        </authorList>
    </citation>
    <scope>NUCLEOTIDE SEQUENCE [LARGE SCALE GENOMIC DNA]</scope>
    <source>
        <strain evidence="10 11">TVC</strain>
    </source>
</reference>
<evidence type="ECO:0000313" key="11">
    <source>
        <dbReference type="Proteomes" id="UP000236286"/>
    </source>
</evidence>
<evidence type="ECO:0000256" key="6">
    <source>
        <dbReference type="ARBA" id="ARBA00047615"/>
    </source>
</evidence>
<dbReference type="GO" id="GO:0005737">
    <property type="term" value="C:cytoplasm"/>
    <property type="evidence" value="ECO:0007669"/>
    <property type="project" value="UniProtKB-SubCell"/>
</dbReference>
<keyword evidence="8" id="KW-0963">Cytoplasm</keyword>
<feature type="binding site" evidence="8">
    <location>
        <begin position="7"/>
        <end position="15"/>
    </location>
    <ligand>
        <name>ATP</name>
        <dbReference type="ChEBI" id="CHEBI:30616"/>
    </ligand>
</feature>
<evidence type="ECO:0000256" key="4">
    <source>
        <dbReference type="ARBA" id="ARBA00022777"/>
    </source>
</evidence>
<keyword evidence="4 8" id="KW-0418">Kinase</keyword>
<dbReference type="SUPFAM" id="SSF52540">
    <property type="entry name" value="P-loop containing nucleoside triphosphate hydrolases"/>
    <property type="match status" value="1"/>
</dbReference>
<dbReference type="GO" id="GO:0036431">
    <property type="term" value="F:dCMP kinase activity"/>
    <property type="evidence" value="ECO:0007669"/>
    <property type="project" value="InterPro"/>
</dbReference>
<keyword evidence="3 8" id="KW-0547">Nucleotide-binding</keyword>
<dbReference type="InterPro" id="IPR011994">
    <property type="entry name" value="Cytidylate_kinase_dom"/>
</dbReference>
<dbReference type="InterPro" id="IPR003136">
    <property type="entry name" value="Cytidylate_kin"/>
</dbReference>
<organism evidence="10 11">
    <name type="scientific">Methylocella silvestris</name>
    <dbReference type="NCBI Taxonomy" id="199596"/>
    <lineage>
        <taxon>Bacteria</taxon>
        <taxon>Pseudomonadati</taxon>
        <taxon>Pseudomonadota</taxon>
        <taxon>Alphaproteobacteria</taxon>
        <taxon>Hyphomicrobiales</taxon>
        <taxon>Beijerinckiaceae</taxon>
        <taxon>Methylocella</taxon>
    </lineage>
</organism>
<feature type="domain" description="Cytidylate kinase" evidence="9">
    <location>
        <begin position="3"/>
        <end position="196"/>
    </location>
</feature>
<dbReference type="Proteomes" id="UP000236286">
    <property type="component" value="Unassembled WGS sequence"/>
</dbReference>
<comment type="similarity">
    <text evidence="1 8">Belongs to the cytidylate kinase family. Type 1 subfamily.</text>
</comment>
<dbReference type="NCBIfam" id="TIGR00017">
    <property type="entry name" value="cmk"/>
    <property type="match status" value="1"/>
</dbReference>
<protein>
    <recommendedName>
        <fullName evidence="8">Cytidylate kinase</fullName>
        <shortName evidence="8">CK</shortName>
        <ecNumber evidence="8">2.7.4.25</ecNumber>
    </recommendedName>
    <alternativeName>
        <fullName evidence="8">Cytidine monophosphate kinase</fullName>
        <shortName evidence="8">CMP kinase</shortName>
    </alternativeName>
</protein>
<comment type="caution">
    <text evidence="10">The sequence shown here is derived from an EMBL/GenBank/DDBJ whole genome shotgun (WGS) entry which is preliminary data.</text>
</comment>
<dbReference type="OrthoDB" id="9807434at2"/>
<evidence type="ECO:0000256" key="8">
    <source>
        <dbReference type="HAMAP-Rule" id="MF_00238"/>
    </source>
</evidence>
<gene>
    <name evidence="8" type="primary">cmk</name>
    <name evidence="10" type="ORF">CR492_15190</name>
</gene>
<evidence type="ECO:0000256" key="3">
    <source>
        <dbReference type="ARBA" id="ARBA00022741"/>
    </source>
</evidence>
<dbReference type="EMBL" id="PDZR01000019">
    <property type="protein sequence ID" value="PNG25147.1"/>
    <property type="molecule type" value="Genomic_DNA"/>
</dbReference>
<comment type="subcellular location">
    <subcellularLocation>
        <location evidence="8">Cytoplasm</location>
    </subcellularLocation>
</comment>
<dbReference type="GO" id="GO:0036430">
    <property type="term" value="F:CMP kinase activity"/>
    <property type="evidence" value="ECO:0007669"/>
    <property type="project" value="RHEA"/>
</dbReference>
<dbReference type="Gene3D" id="3.40.50.300">
    <property type="entry name" value="P-loop containing nucleotide triphosphate hydrolases"/>
    <property type="match status" value="1"/>
</dbReference>
<accession>A0A2J7TEE7</accession>
<comment type="catalytic activity">
    <reaction evidence="6 8">
        <text>dCMP + ATP = dCDP + ADP</text>
        <dbReference type="Rhea" id="RHEA:25094"/>
        <dbReference type="ChEBI" id="CHEBI:30616"/>
        <dbReference type="ChEBI" id="CHEBI:57566"/>
        <dbReference type="ChEBI" id="CHEBI:58593"/>
        <dbReference type="ChEBI" id="CHEBI:456216"/>
        <dbReference type="EC" id="2.7.4.25"/>
    </reaction>
</comment>
<dbReference type="AlphaFoldDB" id="A0A2J7TEE7"/>
<dbReference type="GO" id="GO:0006220">
    <property type="term" value="P:pyrimidine nucleotide metabolic process"/>
    <property type="evidence" value="ECO:0007669"/>
    <property type="project" value="UniProtKB-UniRule"/>
</dbReference>
<proteinExistence type="inferred from homology"/>
<sequence length="216" mass="22820">MIIAIDGPAASGKGTLARRLATHFGLPHLDTGLLYRATARALLDHGHDLSDRAAAVSAARSLALTDFDEAGLRSRDMAEAASVVAAIPEVRAALVDMQRRFAGRQGGALLDGRDIGTVICPDAACKIFVTASDEARATRRALELRGRGEKVDYGAVLEDIRKRDLRDSSRAAAPLRPAADAVVLDTTKLDVEAAFKAALVIVESAQNSLRAGHPAY</sequence>
<evidence type="ECO:0000259" key="9">
    <source>
        <dbReference type="Pfam" id="PF02224"/>
    </source>
</evidence>
<comment type="catalytic activity">
    <reaction evidence="7 8">
        <text>CMP + ATP = CDP + ADP</text>
        <dbReference type="Rhea" id="RHEA:11600"/>
        <dbReference type="ChEBI" id="CHEBI:30616"/>
        <dbReference type="ChEBI" id="CHEBI:58069"/>
        <dbReference type="ChEBI" id="CHEBI:60377"/>
        <dbReference type="ChEBI" id="CHEBI:456216"/>
        <dbReference type="EC" id="2.7.4.25"/>
    </reaction>
</comment>
<name>A0A2J7TEE7_METSI</name>
<evidence type="ECO:0000313" key="10">
    <source>
        <dbReference type="EMBL" id="PNG25147.1"/>
    </source>
</evidence>
<evidence type="ECO:0000256" key="2">
    <source>
        <dbReference type="ARBA" id="ARBA00022679"/>
    </source>
</evidence>
<dbReference type="RefSeq" id="WP_102844573.1">
    <property type="nucleotide sequence ID" value="NZ_PDZR01000019.1"/>
</dbReference>
<dbReference type="HAMAP" id="MF_00238">
    <property type="entry name" value="Cytidyl_kinase_type1"/>
    <property type="match status" value="1"/>
</dbReference>
<keyword evidence="2 8" id="KW-0808">Transferase</keyword>
<evidence type="ECO:0000256" key="7">
    <source>
        <dbReference type="ARBA" id="ARBA00048478"/>
    </source>
</evidence>
<dbReference type="Pfam" id="PF02224">
    <property type="entry name" value="Cytidylate_kin"/>
    <property type="match status" value="1"/>
</dbReference>
<dbReference type="InterPro" id="IPR027417">
    <property type="entry name" value="P-loop_NTPase"/>
</dbReference>
<evidence type="ECO:0000256" key="1">
    <source>
        <dbReference type="ARBA" id="ARBA00009427"/>
    </source>
</evidence>
<keyword evidence="5 8" id="KW-0067">ATP-binding</keyword>